<dbReference type="EMBL" id="JAHWBK010000025">
    <property type="protein sequence ID" value="MCV0327117.1"/>
    <property type="molecule type" value="Genomic_DNA"/>
</dbReference>
<dbReference type="CDD" id="cd05483">
    <property type="entry name" value="retropepsin_like_bacteria"/>
    <property type="match status" value="1"/>
</dbReference>
<dbReference type="InterPro" id="IPR034122">
    <property type="entry name" value="Retropepsin-like_bacterial"/>
</dbReference>
<dbReference type="GO" id="GO:0006508">
    <property type="term" value="P:proteolysis"/>
    <property type="evidence" value="ECO:0007669"/>
    <property type="project" value="UniProtKB-KW"/>
</dbReference>
<dbReference type="InterPro" id="IPR041489">
    <property type="entry name" value="PDZ_6"/>
</dbReference>
<dbReference type="Gene3D" id="2.30.42.10">
    <property type="match status" value="1"/>
</dbReference>
<keyword evidence="3" id="KW-0378">Hydrolase</keyword>
<keyword evidence="3" id="KW-0645">Protease</keyword>
<dbReference type="RefSeq" id="WP_197612441.1">
    <property type="nucleotide sequence ID" value="NZ_JAHWBK010000025.1"/>
</dbReference>
<dbReference type="Proteomes" id="UP001208054">
    <property type="component" value="Unassembled WGS sequence"/>
</dbReference>
<dbReference type="InterPro" id="IPR021109">
    <property type="entry name" value="Peptidase_aspartic_dom_sf"/>
</dbReference>
<evidence type="ECO:0000313" key="4">
    <source>
        <dbReference type="Proteomes" id="UP001208054"/>
    </source>
</evidence>
<accession>A0ABT2XMF4</accession>
<feature type="domain" description="PDZ" evidence="2">
    <location>
        <begin position="552"/>
        <end position="601"/>
    </location>
</feature>
<feature type="signal peptide" evidence="1">
    <location>
        <begin position="1"/>
        <end position="20"/>
    </location>
</feature>
<evidence type="ECO:0000313" key="3">
    <source>
        <dbReference type="EMBL" id="MCV0327117.1"/>
    </source>
</evidence>
<dbReference type="Pfam" id="PF13650">
    <property type="entry name" value="Asp_protease_2"/>
    <property type="match status" value="1"/>
</dbReference>
<comment type="caution">
    <text evidence="3">The sequence shown here is derived from an EMBL/GenBank/DDBJ whole genome shotgun (WGS) entry which is preliminary data.</text>
</comment>
<sequence>MRWQRMMFGLLWMLAVPVQAAVGDAVGDAAGVLARARAASGGEPWLSVQRLQAEGEQSVGGFQGRWQLNQDLRAGRYAEQAQLGAFTVAQGFDGQRSWRRDYGGEVGLLDGTVPRRTARTQAWLATRAYWSSAYPASRFAGPRTEVHDGQRFDVLSTTPEGADPIELWFDTRSGQLGRVIIASARTPTATTLEDYRAVDGLLLPHRIVTDTLDSQGRADPRLRSDVQVQRYQVDGPVADTVYAPPVMAHDSYIEDASGTTRIPFDLVNNHVYIEAEVDGQPARFLVDTGAINLLTPTGAKRLGLTTTGRLSVHGAGDNASDLGLAQARHLRIGGAHLANPVFHIIDLGQQINSMGVPHDGFIGYETFLRFVTTFDYGARVLSFTRPGHYQPPANAVVLPFEQDDRAPVLNGELDGIPLRLWLDTGSRNSLSLSSPFVRTHRLLEKYHASEEAVLGWGLGGPGRARPARLGVLRMGDIKVTGLVGDLSSTDKGALALADYGAILGGGVLRRFSMGIDYDTKRLYLVPNAESTQSDAFDRSGLWLQAEDGALRVADVAPTSAGARAGLRRDDCIVMIAGEPIAARILGDWRALLRERPVGTRVGIRYLRDGRQMDTELVLADRVAAGWPAD</sequence>
<reference evidence="3 4" key="1">
    <citation type="submission" date="2021-07" db="EMBL/GenBank/DDBJ databases">
        <title>Clinical implication of Pseudomonas aeruginosa: further insight on the antimicrobial resistance.</title>
        <authorList>
            <person name="Macori G."/>
            <person name="Fanning S."/>
            <person name="Alqahtani A."/>
        </authorList>
    </citation>
    <scope>NUCLEOTIDE SEQUENCE [LARGE SCALE GENOMIC DNA]</scope>
    <source>
        <strain evidence="3 4">CFS3442</strain>
    </source>
</reference>
<keyword evidence="1" id="KW-0732">Signal</keyword>
<dbReference type="InterPro" id="IPR036034">
    <property type="entry name" value="PDZ_sf"/>
</dbReference>
<organism evidence="3 4">
    <name type="scientific">Stenotrophomonas riyadhensis</name>
    <dbReference type="NCBI Taxonomy" id="2859893"/>
    <lineage>
        <taxon>Bacteria</taxon>
        <taxon>Pseudomonadati</taxon>
        <taxon>Pseudomonadota</taxon>
        <taxon>Gammaproteobacteria</taxon>
        <taxon>Lysobacterales</taxon>
        <taxon>Lysobacteraceae</taxon>
        <taxon>Stenotrophomonas</taxon>
    </lineage>
</organism>
<dbReference type="GO" id="GO:0008233">
    <property type="term" value="F:peptidase activity"/>
    <property type="evidence" value="ECO:0007669"/>
    <property type="project" value="UniProtKB-KW"/>
</dbReference>
<dbReference type="SUPFAM" id="SSF50630">
    <property type="entry name" value="Acid proteases"/>
    <property type="match status" value="1"/>
</dbReference>
<evidence type="ECO:0000259" key="2">
    <source>
        <dbReference type="Pfam" id="PF17820"/>
    </source>
</evidence>
<dbReference type="Pfam" id="PF17820">
    <property type="entry name" value="PDZ_6"/>
    <property type="match status" value="1"/>
</dbReference>
<name>A0ABT2XMF4_9GAMM</name>
<protein>
    <submittedName>
        <fullName evidence="3">Aspartyl protease family protein</fullName>
    </submittedName>
</protein>
<dbReference type="SUPFAM" id="SSF50156">
    <property type="entry name" value="PDZ domain-like"/>
    <property type="match status" value="1"/>
</dbReference>
<gene>
    <name evidence="3" type="ORF">KYJ44_22670</name>
</gene>
<proteinExistence type="predicted"/>
<evidence type="ECO:0000256" key="1">
    <source>
        <dbReference type="SAM" id="SignalP"/>
    </source>
</evidence>
<dbReference type="Gene3D" id="2.40.70.10">
    <property type="entry name" value="Acid Proteases"/>
    <property type="match status" value="2"/>
</dbReference>
<feature type="chain" id="PRO_5046114061" evidence="1">
    <location>
        <begin position="21"/>
        <end position="629"/>
    </location>
</feature>
<keyword evidence="4" id="KW-1185">Reference proteome</keyword>